<evidence type="ECO:0000313" key="2">
    <source>
        <dbReference type="EMBL" id="RID84918.1"/>
    </source>
</evidence>
<dbReference type="Gene3D" id="6.10.140.1340">
    <property type="match status" value="1"/>
</dbReference>
<evidence type="ECO:0000313" key="3">
    <source>
        <dbReference type="Proteomes" id="UP000265816"/>
    </source>
</evidence>
<reference evidence="2 3" key="1">
    <citation type="submission" date="2018-08" db="EMBL/GenBank/DDBJ databases">
        <title>Bacillus jemisoniae sp. nov., Bacillus chryseoplanitiae sp. nov., Bacillus resnikiae sp. nov., and Bacillus frankliniae sp. nov., isolated from Viking spacecraft and associated surfaces.</title>
        <authorList>
            <person name="Seuylemezian A."/>
            <person name="Vaishampayan P."/>
        </authorList>
    </citation>
    <scope>NUCLEOTIDE SEQUENCE [LARGE SCALE GENOMIC DNA]</scope>
    <source>
        <strain evidence="2 3">JJ-247</strain>
    </source>
</reference>
<dbReference type="InterPro" id="IPR021309">
    <property type="entry name" value="YgaP-like_TM"/>
</dbReference>
<sequence length="137" mass="15811">MASESTLLPPMTEKVNMNTAPYINRSIQKRIDKSLVYYRKQNTSEIRKRLTELDLEWDTERVLKANLASVVLLSSILGLRKSKKWMILSGIASGFMIQHSLQGWCPPLSLIRRLNVRTASEINEERDALLQLLKERN</sequence>
<evidence type="ECO:0000259" key="1">
    <source>
        <dbReference type="Pfam" id="PF11127"/>
    </source>
</evidence>
<keyword evidence="3" id="KW-1185">Reference proteome</keyword>
<dbReference type="RefSeq" id="WP_119112971.1">
    <property type="nucleotide sequence ID" value="NZ_CBCSEO010000011.1"/>
</dbReference>
<dbReference type="OrthoDB" id="9799383at2"/>
<gene>
    <name evidence="2" type="ORF">D1970_11285</name>
</gene>
<feature type="domain" description="Inner membrane protein YgaP-like transmembrane" evidence="1">
    <location>
        <begin position="59"/>
        <end position="112"/>
    </location>
</feature>
<dbReference type="Proteomes" id="UP000265816">
    <property type="component" value="Unassembled WGS sequence"/>
</dbReference>
<dbReference type="Pfam" id="PF11127">
    <property type="entry name" value="YgaP-like_TM"/>
    <property type="match status" value="1"/>
</dbReference>
<protein>
    <submittedName>
        <fullName evidence="2">DUF2892 domain-containing protein</fullName>
    </submittedName>
</protein>
<comment type="caution">
    <text evidence="2">The sequence shown here is derived from an EMBL/GenBank/DDBJ whole genome shotgun (WGS) entry which is preliminary data.</text>
</comment>
<dbReference type="AlphaFoldDB" id="A0A398B7W9"/>
<accession>A0A398B7W9</accession>
<dbReference type="EMBL" id="QWVT01000018">
    <property type="protein sequence ID" value="RID84918.1"/>
    <property type="molecule type" value="Genomic_DNA"/>
</dbReference>
<name>A0A398B7W9_9BACI</name>
<proteinExistence type="predicted"/>
<organism evidence="2 3">
    <name type="scientific">Mesobacillus zeae</name>
    <dbReference type="NCBI Taxonomy" id="1917180"/>
    <lineage>
        <taxon>Bacteria</taxon>
        <taxon>Bacillati</taxon>
        <taxon>Bacillota</taxon>
        <taxon>Bacilli</taxon>
        <taxon>Bacillales</taxon>
        <taxon>Bacillaceae</taxon>
        <taxon>Mesobacillus</taxon>
    </lineage>
</organism>